<dbReference type="SUPFAM" id="SSF49401">
    <property type="entry name" value="Bacterial adhesins"/>
    <property type="match status" value="1"/>
</dbReference>
<evidence type="ECO:0000256" key="1">
    <source>
        <dbReference type="ARBA" id="ARBA00004561"/>
    </source>
</evidence>
<dbReference type="Gene3D" id="2.60.40.3310">
    <property type="match status" value="1"/>
</dbReference>
<dbReference type="Proteomes" id="UP000620046">
    <property type="component" value="Unassembled WGS sequence"/>
</dbReference>
<evidence type="ECO:0000256" key="3">
    <source>
        <dbReference type="ARBA" id="ARBA00022729"/>
    </source>
</evidence>
<evidence type="ECO:0000313" key="7">
    <source>
        <dbReference type="Proteomes" id="UP000620046"/>
    </source>
</evidence>
<dbReference type="InterPro" id="IPR000259">
    <property type="entry name" value="Adhesion_dom_fimbrial"/>
</dbReference>
<dbReference type="InterPro" id="IPR008966">
    <property type="entry name" value="Adhesion_dom_sf"/>
</dbReference>
<dbReference type="InterPro" id="IPR036937">
    <property type="entry name" value="Adhesion_dom_fimbrial_sf"/>
</dbReference>
<dbReference type="InterPro" id="IPR050263">
    <property type="entry name" value="Bact_Fimbrial_Adh_Pro"/>
</dbReference>
<evidence type="ECO:0000256" key="4">
    <source>
        <dbReference type="ARBA" id="ARBA00023263"/>
    </source>
</evidence>
<comment type="subcellular location">
    <subcellularLocation>
        <location evidence="1">Fimbrium</location>
    </subcellularLocation>
</comment>
<keyword evidence="4" id="KW-0281">Fimbrium</keyword>
<protein>
    <recommendedName>
        <fullName evidence="5">Fimbrial-type adhesion domain-containing protein</fullName>
    </recommendedName>
</protein>
<name>A0ABQ1FPY6_9GAMM</name>
<keyword evidence="3" id="KW-0732">Signal</keyword>
<comment type="similarity">
    <text evidence="2">Belongs to the fimbrial protein family.</text>
</comment>
<dbReference type="EMBL" id="BMJA01000001">
    <property type="protein sequence ID" value="GGA23175.1"/>
    <property type="molecule type" value="Genomic_DNA"/>
</dbReference>
<proteinExistence type="inferred from homology"/>
<reference evidence="7" key="1">
    <citation type="journal article" date="2019" name="Int. J. Syst. Evol. Microbiol.">
        <title>The Global Catalogue of Microorganisms (GCM) 10K type strain sequencing project: providing services to taxonomists for standard genome sequencing and annotation.</title>
        <authorList>
            <consortium name="The Broad Institute Genomics Platform"/>
            <consortium name="The Broad Institute Genome Sequencing Center for Infectious Disease"/>
            <person name="Wu L."/>
            <person name="Ma J."/>
        </authorList>
    </citation>
    <scope>NUCLEOTIDE SEQUENCE [LARGE SCALE GENOMIC DNA]</scope>
    <source>
        <strain evidence="7">CGMCC 1.15439</strain>
    </source>
</reference>
<evidence type="ECO:0000313" key="6">
    <source>
        <dbReference type="EMBL" id="GGA23175.1"/>
    </source>
</evidence>
<gene>
    <name evidence="6" type="ORF">GCM10010981_09340</name>
</gene>
<sequence length="282" mass="29448">MICRNVPIGNPVVRNITLTTPLSLASGFNDVWETGYPGIGVRLILWNGQALTAQTSPVLAQADSPSSGAKGFFGVYSALGPLNTSMQLVKTGPIATGRFPGALVGRDYATEAYVPSAKGSVPLFNSLTLLGTLLLGGLDIVVSHPTCNLDITVAKVVLDTFQLKNVPASHEGFGYKDFLISAVCQGVSIASFTFSGTPSSADGHRFANMAADGAKGIDVGLAWNINGQRHILPANDSWDQRTIDVDASSGTATLPLSVSYWRTGTPTAGAVSSDIMVVISYQ</sequence>
<dbReference type="PANTHER" id="PTHR33420">
    <property type="entry name" value="FIMBRIAL SUBUNIT ELFA-RELATED"/>
    <property type="match status" value="1"/>
</dbReference>
<dbReference type="PANTHER" id="PTHR33420:SF3">
    <property type="entry name" value="FIMBRIAL SUBUNIT ELFA"/>
    <property type="match status" value="1"/>
</dbReference>
<comment type="caution">
    <text evidence="6">The sequence shown here is derived from an EMBL/GenBank/DDBJ whole genome shotgun (WGS) entry which is preliminary data.</text>
</comment>
<dbReference type="Pfam" id="PF00419">
    <property type="entry name" value="Fimbrial"/>
    <property type="match status" value="1"/>
</dbReference>
<evidence type="ECO:0000256" key="2">
    <source>
        <dbReference type="ARBA" id="ARBA00006671"/>
    </source>
</evidence>
<feature type="domain" description="Fimbrial-type adhesion" evidence="5">
    <location>
        <begin position="143"/>
        <end position="282"/>
    </location>
</feature>
<evidence type="ECO:0000259" key="5">
    <source>
        <dbReference type="Pfam" id="PF00419"/>
    </source>
</evidence>
<organism evidence="6 7">
    <name type="scientific">Dyella nitratireducens</name>
    <dbReference type="NCBI Taxonomy" id="1849580"/>
    <lineage>
        <taxon>Bacteria</taxon>
        <taxon>Pseudomonadati</taxon>
        <taxon>Pseudomonadota</taxon>
        <taxon>Gammaproteobacteria</taxon>
        <taxon>Lysobacterales</taxon>
        <taxon>Rhodanobacteraceae</taxon>
        <taxon>Dyella</taxon>
    </lineage>
</organism>
<dbReference type="Gene3D" id="2.60.40.1090">
    <property type="entry name" value="Fimbrial-type adhesion domain"/>
    <property type="match status" value="1"/>
</dbReference>
<keyword evidence="7" id="KW-1185">Reference proteome</keyword>
<accession>A0ABQ1FPY6</accession>